<dbReference type="OrthoDB" id="3226064at2759"/>
<dbReference type="Pfam" id="PF12937">
    <property type="entry name" value="F-box-like"/>
    <property type="match status" value="1"/>
</dbReference>
<dbReference type="HOGENOM" id="CLU_019366_3_0_1"/>
<organism evidence="2 3">
    <name type="scientific">Verruconis gallopava</name>
    <dbReference type="NCBI Taxonomy" id="253628"/>
    <lineage>
        <taxon>Eukaryota</taxon>
        <taxon>Fungi</taxon>
        <taxon>Dikarya</taxon>
        <taxon>Ascomycota</taxon>
        <taxon>Pezizomycotina</taxon>
        <taxon>Dothideomycetes</taxon>
        <taxon>Pleosporomycetidae</taxon>
        <taxon>Venturiales</taxon>
        <taxon>Sympoventuriaceae</taxon>
        <taxon>Verruconis</taxon>
    </lineage>
</organism>
<gene>
    <name evidence="2" type="ORF">PV09_00492</name>
</gene>
<dbReference type="Gene3D" id="1.20.1280.50">
    <property type="match status" value="1"/>
</dbReference>
<evidence type="ECO:0000259" key="1">
    <source>
        <dbReference type="PROSITE" id="PS50181"/>
    </source>
</evidence>
<reference evidence="2 3" key="1">
    <citation type="submission" date="2015-01" db="EMBL/GenBank/DDBJ databases">
        <title>The Genome Sequence of Ochroconis gallopava CBS43764.</title>
        <authorList>
            <consortium name="The Broad Institute Genomics Platform"/>
            <person name="Cuomo C."/>
            <person name="de Hoog S."/>
            <person name="Gorbushina A."/>
            <person name="Stielow B."/>
            <person name="Teixiera M."/>
            <person name="Abouelleil A."/>
            <person name="Chapman S.B."/>
            <person name="Priest M."/>
            <person name="Young S.K."/>
            <person name="Wortman J."/>
            <person name="Nusbaum C."/>
            <person name="Birren B."/>
        </authorList>
    </citation>
    <scope>NUCLEOTIDE SEQUENCE [LARGE SCALE GENOMIC DNA]</scope>
    <source>
        <strain evidence="2 3">CBS 43764</strain>
    </source>
</reference>
<dbReference type="InParanoid" id="A0A0D2AT03"/>
<dbReference type="AlphaFoldDB" id="A0A0D2AT03"/>
<protein>
    <recommendedName>
        <fullName evidence="1">F-box domain-containing protein</fullName>
    </recommendedName>
</protein>
<name>A0A0D2AT03_9PEZI</name>
<feature type="domain" description="F-box" evidence="1">
    <location>
        <begin position="1"/>
        <end position="46"/>
    </location>
</feature>
<dbReference type="InterPro" id="IPR001810">
    <property type="entry name" value="F-box_dom"/>
</dbReference>
<dbReference type="GeneID" id="27308465"/>
<evidence type="ECO:0000313" key="2">
    <source>
        <dbReference type="EMBL" id="KIW09625.1"/>
    </source>
</evidence>
<evidence type="ECO:0000313" key="3">
    <source>
        <dbReference type="Proteomes" id="UP000053259"/>
    </source>
</evidence>
<keyword evidence="3" id="KW-1185">Reference proteome</keyword>
<proteinExistence type="predicted"/>
<accession>A0A0D2AT03</accession>
<dbReference type="InterPro" id="IPR036047">
    <property type="entry name" value="F-box-like_dom_sf"/>
</dbReference>
<dbReference type="STRING" id="253628.A0A0D2AT03"/>
<dbReference type="Proteomes" id="UP000053259">
    <property type="component" value="Unassembled WGS sequence"/>
</dbReference>
<dbReference type="RefSeq" id="XP_016219494.1">
    <property type="nucleotide sequence ID" value="XM_016353237.1"/>
</dbReference>
<dbReference type="SUPFAM" id="SSF81383">
    <property type="entry name" value="F-box domain"/>
    <property type="match status" value="1"/>
</dbReference>
<dbReference type="PROSITE" id="PS50181">
    <property type="entry name" value="FBOX"/>
    <property type="match status" value="1"/>
</dbReference>
<dbReference type="VEuPathDB" id="FungiDB:PV09_00492"/>
<dbReference type="EMBL" id="KN847529">
    <property type="protein sequence ID" value="KIW09625.1"/>
    <property type="molecule type" value="Genomic_DNA"/>
</dbReference>
<sequence length="493" mass="56322">MNLLELPSEILAQTFVNLRYFDLLSILATCRTLYTFSEDQVIWREVFLREFDDPRVRIRSLTETPRKLFYARHGDFDWFIEFRKRIIALSCLRNADTARRSCHGDKYEAVVETLLDIIDTADASPAVGNEGTGRSRNISLLPTNSLFSEYSDSLIRGTLVPKIAIFDKDESDSQQMASTIGQYRAGSWQWDPSPGRPMTRSRAALEAEKFRKSENSSRLHVLRGITAYEEEDEKDAGRSRRICYDWTLTNERNEYGPWKDDGSGKTDWRRIEAIASVVTRQFIQTVKDRVSLPQGFAYSLPNRVSIDPSVPDDWAGIQRRWVGTYVFMHWEDLVEFNESRGTSIRSSLEYTPEACGGLMKLDLKLNMDLKDDPTLNTMLPVCFDFPPLYFSGLSRSEEWQMATAIRGMCCLAPGGREVRWRYIVHYGGSDQWQLEGVQPGGVRSGCVYGTWTSVLHEDDGPVGPFIYAPEELCKLKCNHILAHNDGILKFCAV</sequence>